<dbReference type="Gene3D" id="3.90.180.10">
    <property type="entry name" value="Medium-chain alcohol dehydrogenases, catalytic domain"/>
    <property type="match status" value="1"/>
</dbReference>
<dbReference type="SUPFAM" id="SSF50129">
    <property type="entry name" value="GroES-like"/>
    <property type="match status" value="1"/>
</dbReference>
<dbReference type="Pfam" id="PF08240">
    <property type="entry name" value="ADH_N"/>
    <property type="match status" value="1"/>
</dbReference>
<comment type="caution">
    <text evidence="5">The sequence shown here is derived from an EMBL/GenBank/DDBJ whole genome shotgun (WGS) entry which is preliminary data.</text>
</comment>
<dbReference type="SUPFAM" id="SSF51735">
    <property type="entry name" value="NAD(P)-binding Rossmann-fold domains"/>
    <property type="match status" value="1"/>
</dbReference>
<feature type="region of interest" description="Disordered" evidence="3">
    <location>
        <begin position="391"/>
        <end position="420"/>
    </location>
</feature>
<dbReference type="InterPro" id="IPR004827">
    <property type="entry name" value="bZIP"/>
</dbReference>
<dbReference type="PANTHER" id="PTHR45348">
    <property type="entry name" value="HYPOTHETICAL OXIDOREDUCTASE (EUROFUNG)"/>
    <property type="match status" value="1"/>
</dbReference>
<sequence>MTSTVEPQNRSAVLPHVKAHPMTITTSPIPEPTDSEVLIRVRAVAMNPADWAVQALGMVIKPEYYPYVNGVDVSGEVVTPGDRVTASATAWQKGQTKYGAFQEYTIGVEPMLAKIPDRISYKEAAVLPLGFTTAAAMLFCPELMGLDWPKAGTKPNSKGQVVLVWGGSSSVGSNAILTAKAAGYIVATTASERNHVLLREMNVDYVFDYNKDNAVGDIVETLQRKGELAGIYSAIFTEPTIKACATIAAKLEGTKCVGTVLGPGMPVPGDMPDGVEILVNNNVHFGDTETGRALWVDWLAGALEDGSMKCKPNPEVVGNGIEKIQDAVDAMGKGVSGKKLFLTQLPKLLSKVWVLGMVGGAVVNICGTNDGTTAVCYTHYSPLMLDVSSSTVEKTTGRKGKPISEARKEQNRISSQNYRQRRRQRLALLDKLLDVSPSDAITDSRTSAHSGPSELISADTGCPPMSGPIPGSSDVGFIQTLAPPVMVTWPSSFTPSLDTDQRDPNVITQPSPITISHLGVYSTTSDPSVLSAFHPAPTWSTEWFSASPRPGNFTPPGGPISSANPVDVSPSEVSTNKTHGTRENMSQALRDPSTLSLHEKRQLVGLLELDVNVQSEPDSQPDAQPLLRPLPRAAAIRWGESLYDWDLQKSRSLQVKIEVSRYERWLRQQAFAHPHLPDPLINTLRGVQCSFYGAILANSEAISLYDKEVLKYDGLSPYSINDETGYTRNELSRARARFDTTVPRDLRPTDAQLMVPHHPYIDVIPFTLFRERAAAALTADPPQFNEEEMCSDMDGEGLVCWGGATGGNDDRIGGMAAEVRWDVRSWEPKVWFLRKYWFLVGGWEDEMWSSARWWAAMRNEEIAFQ</sequence>
<evidence type="ECO:0000313" key="6">
    <source>
        <dbReference type="Proteomes" id="UP000554235"/>
    </source>
</evidence>
<proteinExistence type="inferred from homology"/>
<dbReference type="Pfam" id="PF11905">
    <property type="entry name" value="DUF3425"/>
    <property type="match status" value="1"/>
</dbReference>
<feature type="compositionally biased region" description="Basic and acidic residues" evidence="3">
    <location>
        <begin position="402"/>
        <end position="411"/>
    </location>
</feature>
<evidence type="ECO:0000256" key="3">
    <source>
        <dbReference type="SAM" id="MobiDB-lite"/>
    </source>
</evidence>
<reference evidence="5 6" key="1">
    <citation type="submission" date="2020-01" db="EMBL/GenBank/DDBJ databases">
        <title>Identification and distribution of gene clusters putatively required for synthesis of sphingolipid metabolism inhibitors in phylogenetically diverse species of the filamentous fungus Fusarium.</title>
        <authorList>
            <person name="Kim H.-S."/>
            <person name="Busman M."/>
            <person name="Brown D.W."/>
            <person name="Divon H."/>
            <person name="Uhlig S."/>
            <person name="Proctor R.H."/>
        </authorList>
    </citation>
    <scope>NUCLEOTIDE SEQUENCE [LARGE SCALE GENOMIC DNA]</scope>
    <source>
        <strain evidence="5 6">NRRL 20459</strain>
    </source>
</reference>
<evidence type="ECO:0000313" key="5">
    <source>
        <dbReference type="EMBL" id="KAF4458918.1"/>
    </source>
</evidence>
<dbReference type="InterPro" id="IPR011032">
    <property type="entry name" value="GroES-like_sf"/>
</dbReference>
<dbReference type="PROSITE" id="PS00036">
    <property type="entry name" value="BZIP_BASIC"/>
    <property type="match status" value="1"/>
</dbReference>
<dbReference type="Proteomes" id="UP000554235">
    <property type="component" value="Unassembled WGS sequence"/>
</dbReference>
<organism evidence="5 6">
    <name type="scientific">Fusarium albosuccineum</name>
    <dbReference type="NCBI Taxonomy" id="1237068"/>
    <lineage>
        <taxon>Eukaryota</taxon>
        <taxon>Fungi</taxon>
        <taxon>Dikarya</taxon>
        <taxon>Ascomycota</taxon>
        <taxon>Pezizomycotina</taxon>
        <taxon>Sordariomycetes</taxon>
        <taxon>Hypocreomycetidae</taxon>
        <taxon>Hypocreales</taxon>
        <taxon>Nectriaceae</taxon>
        <taxon>Fusarium</taxon>
        <taxon>Fusarium decemcellulare species complex</taxon>
    </lineage>
</organism>
<comment type="similarity">
    <text evidence="1">Belongs to the zinc-containing alcohol dehydrogenase family.</text>
</comment>
<feature type="region of interest" description="Disordered" evidence="3">
    <location>
        <begin position="562"/>
        <end position="590"/>
    </location>
</feature>
<protein>
    <submittedName>
        <fullName evidence="5">Zinc-binding alcohol dehydrogenase domain-containing cipb</fullName>
    </submittedName>
</protein>
<dbReference type="Gene3D" id="3.40.50.720">
    <property type="entry name" value="NAD(P)-binding Rossmann-like Domain"/>
    <property type="match status" value="1"/>
</dbReference>
<dbReference type="InterPro" id="IPR013154">
    <property type="entry name" value="ADH-like_N"/>
</dbReference>
<dbReference type="EMBL" id="JAADYS010002317">
    <property type="protein sequence ID" value="KAF4458918.1"/>
    <property type="molecule type" value="Genomic_DNA"/>
</dbReference>
<dbReference type="AlphaFoldDB" id="A0A8H4KZX7"/>
<dbReference type="InterPro" id="IPR021833">
    <property type="entry name" value="DUF3425"/>
</dbReference>
<dbReference type="CDD" id="cd08249">
    <property type="entry name" value="enoyl_reductase_like"/>
    <property type="match status" value="1"/>
</dbReference>
<evidence type="ECO:0000259" key="4">
    <source>
        <dbReference type="PROSITE" id="PS00036"/>
    </source>
</evidence>
<dbReference type="OrthoDB" id="3509362at2759"/>
<keyword evidence="6" id="KW-1185">Reference proteome</keyword>
<evidence type="ECO:0000256" key="1">
    <source>
        <dbReference type="ARBA" id="ARBA00008072"/>
    </source>
</evidence>
<dbReference type="InterPro" id="IPR047122">
    <property type="entry name" value="Trans-enoyl_RdTase-like"/>
</dbReference>
<evidence type="ECO:0000256" key="2">
    <source>
        <dbReference type="ARBA" id="ARBA00023002"/>
    </source>
</evidence>
<accession>A0A8H4KZX7</accession>
<dbReference type="PANTHER" id="PTHR45348:SF2">
    <property type="entry name" value="ZINC-TYPE ALCOHOL DEHYDROGENASE-LIKE PROTEIN C2E1P3.01"/>
    <property type="match status" value="1"/>
</dbReference>
<dbReference type="GO" id="GO:0016651">
    <property type="term" value="F:oxidoreductase activity, acting on NAD(P)H"/>
    <property type="evidence" value="ECO:0007669"/>
    <property type="project" value="InterPro"/>
</dbReference>
<dbReference type="InterPro" id="IPR020843">
    <property type="entry name" value="ER"/>
</dbReference>
<name>A0A8H4KZX7_9HYPO</name>
<gene>
    <name evidence="5" type="ORF">FALBO_14334</name>
</gene>
<keyword evidence="2" id="KW-0560">Oxidoreductase</keyword>
<dbReference type="InterPro" id="IPR036291">
    <property type="entry name" value="NAD(P)-bd_dom_sf"/>
</dbReference>
<dbReference type="GO" id="GO:0003700">
    <property type="term" value="F:DNA-binding transcription factor activity"/>
    <property type="evidence" value="ECO:0007669"/>
    <property type="project" value="InterPro"/>
</dbReference>
<feature type="domain" description="BZIP" evidence="4">
    <location>
        <begin position="407"/>
        <end position="421"/>
    </location>
</feature>
<dbReference type="SMART" id="SM00829">
    <property type="entry name" value="PKS_ER"/>
    <property type="match status" value="1"/>
</dbReference>
<feature type="compositionally biased region" description="Polar residues" evidence="3">
    <location>
        <begin position="571"/>
        <end position="587"/>
    </location>
</feature>